<accession>A0A929MMU0</accession>
<evidence type="ECO:0000313" key="3">
    <source>
        <dbReference type="Proteomes" id="UP000757900"/>
    </source>
</evidence>
<evidence type="ECO:0000256" key="1">
    <source>
        <dbReference type="SAM" id="MobiDB-lite"/>
    </source>
</evidence>
<dbReference type="AlphaFoldDB" id="A0A929MMU0"/>
<sequence length="101" mass="10900">MTTEAPKQARGRGRKPKNAPADVAQPINDEESLKATSELASEFEAAATATAGSESPLFLTSSIRVDQPQVEIYSHMASYPTKIKKSHDKSQQIVSGNKKVD</sequence>
<proteinExistence type="predicted"/>
<dbReference type="Proteomes" id="UP000757900">
    <property type="component" value="Unassembled WGS sequence"/>
</dbReference>
<gene>
    <name evidence="2" type="ORF">HXK00_00585</name>
</gene>
<feature type="region of interest" description="Disordered" evidence="1">
    <location>
        <begin position="80"/>
        <end position="101"/>
    </location>
</feature>
<protein>
    <submittedName>
        <fullName evidence="2">Uncharacterized protein</fullName>
    </submittedName>
</protein>
<organism evidence="2 3">
    <name type="scientific">Abiotrophia defectiva</name>
    <name type="common">Streptococcus defectivus</name>
    <dbReference type="NCBI Taxonomy" id="46125"/>
    <lineage>
        <taxon>Bacteria</taxon>
        <taxon>Bacillati</taxon>
        <taxon>Bacillota</taxon>
        <taxon>Bacilli</taxon>
        <taxon>Lactobacillales</taxon>
        <taxon>Aerococcaceae</taxon>
        <taxon>Abiotrophia</taxon>
    </lineage>
</organism>
<feature type="region of interest" description="Disordered" evidence="1">
    <location>
        <begin position="1"/>
        <end position="32"/>
    </location>
</feature>
<reference evidence="2" key="1">
    <citation type="submission" date="2020-04" db="EMBL/GenBank/DDBJ databases">
        <title>Deep metagenomics examines the oral microbiome during advanced dental caries in children, revealing novel taxa and co-occurrences with host molecules.</title>
        <authorList>
            <person name="Baker J.L."/>
            <person name="Morton J.T."/>
            <person name="Dinis M."/>
            <person name="Alvarez R."/>
            <person name="Tran N.C."/>
            <person name="Knight R."/>
            <person name="Edlund A."/>
        </authorList>
    </citation>
    <scope>NUCLEOTIDE SEQUENCE</scope>
    <source>
        <strain evidence="2">JCVI_23_bin.16</strain>
    </source>
</reference>
<dbReference type="EMBL" id="JABZFV010000001">
    <property type="protein sequence ID" value="MBF0934122.1"/>
    <property type="molecule type" value="Genomic_DNA"/>
</dbReference>
<comment type="caution">
    <text evidence="2">The sequence shown here is derived from an EMBL/GenBank/DDBJ whole genome shotgun (WGS) entry which is preliminary data.</text>
</comment>
<evidence type="ECO:0000313" key="2">
    <source>
        <dbReference type="EMBL" id="MBF0934122.1"/>
    </source>
</evidence>
<name>A0A929MMU0_ABIDE</name>